<dbReference type="InterPro" id="IPR018257">
    <property type="entry name" value="Ribosomal_bL19_CS"/>
</dbReference>
<dbReference type="GO" id="GO:0022625">
    <property type="term" value="C:cytosolic large ribosomal subunit"/>
    <property type="evidence" value="ECO:0007669"/>
    <property type="project" value="TreeGrafter"/>
</dbReference>
<organism evidence="7 8">
    <name type="scientific">bacterium (Candidatus Gribaldobacteria) CG10_big_fil_rev_8_21_14_0_10_37_46</name>
    <dbReference type="NCBI Taxonomy" id="2014276"/>
    <lineage>
        <taxon>Bacteria</taxon>
        <taxon>Candidatus Gribaldobacteria</taxon>
    </lineage>
</organism>
<comment type="similarity">
    <text evidence="1 5 6">Belongs to the bacterial ribosomal protein bL19 family.</text>
</comment>
<dbReference type="GO" id="GO:0003729">
    <property type="term" value="F:mRNA binding"/>
    <property type="evidence" value="ECO:0007669"/>
    <property type="project" value="UniProtKB-ARBA"/>
</dbReference>
<dbReference type="PANTHER" id="PTHR15680:SF9">
    <property type="entry name" value="LARGE RIBOSOMAL SUBUNIT PROTEIN BL19M"/>
    <property type="match status" value="1"/>
</dbReference>
<evidence type="ECO:0000256" key="5">
    <source>
        <dbReference type="HAMAP-Rule" id="MF_00402"/>
    </source>
</evidence>
<gene>
    <name evidence="5 7" type="primary">rplS</name>
    <name evidence="7" type="ORF">COU02_01325</name>
</gene>
<evidence type="ECO:0000313" key="8">
    <source>
        <dbReference type="Proteomes" id="UP000230882"/>
    </source>
</evidence>
<reference evidence="8" key="1">
    <citation type="submission" date="2017-09" db="EMBL/GenBank/DDBJ databases">
        <title>Depth-based differentiation of microbial function through sediment-hosted aquifers and enrichment of novel symbionts in the deep terrestrial subsurface.</title>
        <authorList>
            <person name="Probst A.J."/>
            <person name="Ladd B."/>
            <person name="Jarett J.K."/>
            <person name="Geller-Mcgrath D.E."/>
            <person name="Sieber C.M.K."/>
            <person name="Emerson J.B."/>
            <person name="Anantharaman K."/>
            <person name="Thomas B.C."/>
            <person name="Malmstrom R."/>
            <person name="Stieglmeier M."/>
            <person name="Klingl A."/>
            <person name="Woyke T."/>
            <person name="Ryan C.M."/>
            <person name="Banfield J.F."/>
        </authorList>
    </citation>
    <scope>NUCLEOTIDE SEQUENCE [LARGE SCALE GENOMIC DNA]</scope>
</reference>
<evidence type="ECO:0000256" key="6">
    <source>
        <dbReference type="RuleBase" id="RU000559"/>
    </source>
</evidence>
<dbReference type="PIRSF" id="PIRSF002191">
    <property type="entry name" value="Ribosomal_L19"/>
    <property type="match status" value="1"/>
</dbReference>
<name>A0A2H0UY61_9BACT</name>
<evidence type="ECO:0000256" key="2">
    <source>
        <dbReference type="ARBA" id="ARBA00022980"/>
    </source>
</evidence>
<dbReference type="GO" id="GO:0006412">
    <property type="term" value="P:translation"/>
    <property type="evidence" value="ECO:0007669"/>
    <property type="project" value="UniProtKB-UniRule"/>
</dbReference>
<dbReference type="AlphaFoldDB" id="A0A2H0UY61"/>
<comment type="caution">
    <text evidence="7">The sequence shown here is derived from an EMBL/GenBank/DDBJ whole genome shotgun (WGS) entry which is preliminary data.</text>
</comment>
<comment type="function">
    <text evidence="5 6">This protein is located at the 30S-50S ribosomal subunit interface and may play a role in the structure and function of the aminoacyl-tRNA binding site.</text>
</comment>
<protein>
    <recommendedName>
        <fullName evidence="4 5">Large ribosomal subunit protein bL19</fullName>
    </recommendedName>
</protein>
<dbReference type="InterPro" id="IPR038657">
    <property type="entry name" value="Ribosomal_bL19_sf"/>
</dbReference>
<evidence type="ECO:0000256" key="4">
    <source>
        <dbReference type="ARBA" id="ARBA00035171"/>
    </source>
</evidence>
<dbReference type="InterPro" id="IPR001857">
    <property type="entry name" value="Ribosomal_bL19"/>
</dbReference>
<dbReference type="NCBIfam" id="TIGR01024">
    <property type="entry name" value="rplS_bact"/>
    <property type="match status" value="1"/>
</dbReference>
<sequence>MVEKTEKIIEPFLKKDLPDIRPGDTVRVYQKIPGEKERIQVFEGVVLAKKHGKGISSTLTIRKMFDEVGVERIFPLHSPNIEKIEILQRGKVRRAKLYYLRERVGKKARLKRKEVIK</sequence>
<dbReference type="FunFam" id="2.30.30.790:FF:000004">
    <property type="entry name" value="50S ribosomal protein L19, chloroplastic"/>
    <property type="match status" value="1"/>
</dbReference>
<dbReference type="InterPro" id="IPR008991">
    <property type="entry name" value="Translation_prot_SH3-like_sf"/>
</dbReference>
<evidence type="ECO:0000256" key="1">
    <source>
        <dbReference type="ARBA" id="ARBA00005781"/>
    </source>
</evidence>
<keyword evidence="3 5" id="KW-0687">Ribonucleoprotein</keyword>
<proteinExistence type="inferred from homology"/>
<dbReference type="Gene3D" id="2.30.30.790">
    <property type="match status" value="1"/>
</dbReference>
<dbReference type="PANTHER" id="PTHR15680">
    <property type="entry name" value="RIBOSOMAL PROTEIN L19"/>
    <property type="match status" value="1"/>
</dbReference>
<dbReference type="HAMAP" id="MF_00402">
    <property type="entry name" value="Ribosomal_bL19"/>
    <property type="match status" value="1"/>
</dbReference>
<evidence type="ECO:0000256" key="3">
    <source>
        <dbReference type="ARBA" id="ARBA00023274"/>
    </source>
</evidence>
<dbReference type="GO" id="GO:0003735">
    <property type="term" value="F:structural constituent of ribosome"/>
    <property type="evidence" value="ECO:0007669"/>
    <property type="project" value="InterPro"/>
</dbReference>
<dbReference type="EMBL" id="PFAU01000034">
    <property type="protein sequence ID" value="PIR91040.1"/>
    <property type="molecule type" value="Genomic_DNA"/>
</dbReference>
<keyword evidence="2 5" id="KW-0689">Ribosomal protein</keyword>
<dbReference type="SUPFAM" id="SSF50104">
    <property type="entry name" value="Translation proteins SH3-like domain"/>
    <property type="match status" value="1"/>
</dbReference>
<accession>A0A2H0UY61</accession>
<dbReference type="PROSITE" id="PS01015">
    <property type="entry name" value="RIBOSOMAL_L19"/>
    <property type="match status" value="1"/>
</dbReference>
<evidence type="ECO:0000313" key="7">
    <source>
        <dbReference type="EMBL" id="PIR91040.1"/>
    </source>
</evidence>
<dbReference type="Proteomes" id="UP000230882">
    <property type="component" value="Unassembled WGS sequence"/>
</dbReference>
<dbReference type="Pfam" id="PF01245">
    <property type="entry name" value="Ribosomal_L19"/>
    <property type="match status" value="1"/>
</dbReference>
<dbReference type="PRINTS" id="PR00061">
    <property type="entry name" value="RIBOSOMALL19"/>
</dbReference>